<evidence type="ECO:0000313" key="2">
    <source>
        <dbReference type="Proteomes" id="UP001283361"/>
    </source>
</evidence>
<keyword evidence="2" id="KW-1185">Reference proteome</keyword>
<dbReference type="AlphaFoldDB" id="A0AAE1A9Q9"/>
<accession>A0AAE1A9Q9</accession>
<dbReference type="Proteomes" id="UP001283361">
    <property type="component" value="Unassembled WGS sequence"/>
</dbReference>
<dbReference type="EMBL" id="JAWDGP010002389">
    <property type="protein sequence ID" value="KAK3783580.1"/>
    <property type="molecule type" value="Genomic_DNA"/>
</dbReference>
<reference evidence="1" key="1">
    <citation type="journal article" date="2023" name="G3 (Bethesda)">
        <title>A reference genome for the long-term kleptoplast-retaining sea slug Elysia crispata morphotype clarki.</title>
        <authorList>
            <person name="Eastman K.E."/>
            <person name="Pendleton A.L."/>
            <person name="Shaikh M.A."/>
            <person name="Suttiyut T."/>
            <person name="Ogas R."/>
            <person name="Tomko P."/>
            <person name="Gavelis G."/>
            <person name="Widhalm J.R."/>
            <person name="Wisecaver J.H."/>
        </authorList>
    </citation>
    <scope>NUCLEOTIDE SEQUENCE</scope>
    <source>
        <strain evidence="1">ECLA1</strain>
    </source>
</reference>
<protein>
    <submittedName>
        <fullName evidence="1">Uncharacterized protein</fullName>
    </submittedName>
</protein>
<evidence type="ECO:0000313" key="1">
    <source>
        <dbReference type="EMBL" id="KAK3783580.1"/>
    </source>
</evidence>
<comment type="caution">
    <text evidence="1">The sequence shown here is derived from an EMBL/GenBank/DDBJ whole genome shotgun (WGS) entry which is preliminary data.</text>
</comment>
<name>A0AAE1A9Q9_9GAST</name>
<organism evidence="1 2">
    <name type="scientific">Elysia crispata</name>
    <name type="common">lettuce slug</name>
    <dbReference type="NCBI Taxonomy" id="231223"/>
    <lineage>
        <taxon>Eukaryota</taxon>
        <taxon>Metazoa</taxon>
        <taxon>Spiralia</taxon>
        <taxon>Lophotrochozoa</taxon>
        <taxon>Mollusca</taxon>
        <taxon>Gastropoda</taxon>
        <taxon>Heterobranchia</taxon>
        <taxon>Euthyneura</taxon>
        <taxon>Panpulmonata</taxon>
        <taxon>Sacoglossa</taxon>
        <taxon>Placobranchoidea</taxon>
        <taxon>Plakobranchidae</taxon>
        <taxon>Elysia</taxon>
    </lineage>
</organism>
<gene>
    <name evidence="1" type="ORF">RRG08_055458</name>
</gene>
<sequence length="95" mass="10648">MILAYFRIKFSSLKINSERVDWVAMPGSAKKAAFLVRWQNGPSRLVAVSPSSCRLVFAWKLATLEGGKGKEKRRSSKRHVRLTKCQAVPVITSVD</sequence>
<proteinExistence type="predicted"/>